<proteinExistence type="predicted"/>
<evidence type="ECO:0000256" key="2">
    <source>
        <dbReference type="ARBA" id="ARBA00022475"/>
    </source>
</evidence>
<dbReference type="Proteomes" id="UP000297540">
    <property type="component" value="Unassembled WGS sequence"/>
</dbReference>
<dbReference type="PANTHER" id="PTHR30294">
    <property type="entry name" value="MEMBRANE COMPONENT OF ABC TRANSPORTER YHHJ-RELATED"/>
    <property type="match status" value="1"/>
</dbReference>
<dbReference type="GO" id="GO:0005886">
    <property type="term" value="C:plasma membrane"/>
    <property type="evidence" value="ECO:0007669"/>
    <property type="project" value="UniProtKB-SubCell"/>
</dbReference>
<feature type="transmembrane region" description="Helical" evidence="6">
    <location>
        <begin position="315"/>
        <end position="335"/>
    </location>
</feature>
<dbReference type="InterPro" id="IPR013525">
    <property type="entry name" value="ABC2_TM"/>
</dbReference>
<evidence type="ECO:0000256" key="6">
    <source>
        <dbReference type="SAM" id="Phobius"/>
    </source>
</evidence>
<evidence type="ECO:0000313" key="9">
    <source>
        <dbReference type="Proteomes" id="UP000297540"/>
    </source>
</evidence>
<evidence type="ECO:0000256" key="4">
    <source>
        <dbReference type="ARBA" id="ARBA00022989"/>
    </source>
</evidence>
<gene>
    <name evidence="8" type="ORF">E2R66_24940</name>
</gene>
<comment type="subcellular location">
    <subcellularLocation>
        <location evidence="1">Cell membrane</location>
        <topology evidence="1">Multi-pass membrane protein</topology>
    </subcellularLocation>
</comment>
<keyword evidence="2" id="KW-1003">Cell membrane</keyword>
<dbReference type="Pfam" id="PF12698">
    <property type="entry name" value="ABC2_membrane_3"/>
    <property type="match status" value="1"/>
</dbReference>
<evidence type="ECO:0000313" key="8">
    <source>
        <dbReference type="EMBL" id="TFF33621.1"/>
    </source>
</evidence>
<feature type="domain" description="ABC-2 type transporter transmembrane" evidence="7">
    <location>
        <begin position="19"/>
        <end position="390"/>
    </location>
</feature>
<organism evidence="8 9">
    <name type="scientific">Mucilaginibacter psychrotolerans</name>
    <dbReference type="NCBI Taxonomy" id="1524096"/>
    <lineage>
        <taxon>Bacteria</taxon>
        <taxon>Pseudomonadati</taxon>
        <taxon>Bacteroidota</taxon>
        <taxon>Sphingobacteriia</taxon>
        <taxon>Sphingobacteriales</taxon>
        <taxon>Sphingobacteriaceae</taxon>
        <taxon>Mucilaginibacter</taxon>
    </lineage>
</organism>
<feature type="transmembrane region" description="Helical" evidence="6">
    <location>
        <begin position="225"/>
        <end position="247"/>
    </location>
</feature>
<evidence type="ECO:0000256" key="1">
    <source>
        <dbReference type="ARBA" id="ARBA00004651"/>
    </source>
</evidence>
<dbReference type="EMBL" id="SOZE01000041">
    <property type="protein sequence ID" value="TFF33621.1"/>
    <property type="molecule type" value="Genomic_DNA"/>
</dbReference>
<keyword evidence="9" id="KW-1185">Reference proteome</keyword>
<feature type="transmembrane region" description="Helical" evidence="6">
    <location>
        <begin position="253"/>
        <end position="272"/>
    </location>
</feature>
<feature type="transmembrane region" description="Helical" evidence="6">
    <location>
        <begin position="342"/>
        <end position="363"/>
    </location>
</feature>
<comment type="caution">
    <text evidence="8">The sequence shown here is derived from an EMBL/GenBank/DDBJ whole genome shotgun (WGS) entry which is preliminary data.</text>
</comment>
<reference evidence="8 9" key="1">
    <citation type="journal article" date="2017" name="Int. J. Syst. Evol. Microbiol.">
        <title>Mucilaginibacterpsychrotolerans sp. nov., isolated from peatlands.</title>
        <authorList>
            <person name="Deng Y."/>
            <person name="Shen L."/>
            <person name="Xu B."/>
            <person name="Liu Y."/>
            <person name="Gu Z."/>
            <person name="Liu H."/>
            <person name="Zhou Y."/>
        </authorList>
    </citation>
    <scope>NUCLEOTIDE SEQUENCE [LARGE SCALE GENOMIC DNA]</scope>
    <source>
        <strain evidence="8 9">NH7-4</strain>
    </source>
</reference>
<name>A0A4Y8S4N5_9SPHI</name>
<keyword evidence="4 6" id="KW-1133">Transmembrane helix</keyword>
<dbReference type="Gene3D" id="3.40.190.10">
    <property type="entry name" value="Periplasmic binding protein-like II"/>
    <property type="match status" value="1"/>
</dbReference>
<feature type="transmembrane region" description="Helical" evidence="6">
    <location>
        <begin position="180"/>
        <end position="204"/>
    </location>
</feature>
<accession>A0A4Y8S4N5</accession>
<feature type="transmembrane region" description="Helical" evidence="6">
    <location>
        <begin position="279"/>
        <end position="303"/>
    </location>
</feature>
<keyword evidence="3 6" id="KW-0812">Transmembrane</keyword>
<dbReference type="RefSeq" id="WP_133236059.1">
    <property type="nucleotide sequence ID" value="NZ_SOZE01000041.1"/>
</dbReference>
<dbReference type="SUPFAM" id="SSF53850">
    <property type="entry name" value="Periplasmic binding protein-like II"/>
    <property type="match status" value="1"/>
</dbReference>
<dbReference type="OrthoDB" id="9768837at2"/>
<evidence type="ECO:0000259" key="7">
    <source>
        <dbReference type="Pfam" id="PF12698"/>
    </source>
</evidence>
<sequence length="417" mass="45613">MNKVLLIIQREYVTRVRKKAFIVMIFVVPALILGMSALIGFVAKNNQELSNDQLVKVIDESGAFVGKLHNAKHIKFEDAKQPAADAKTSLQQDENLSLLLIPKDYTKKPVQILSKKKPTYQVTGEVERQMNAIASAKSLVDHHIDTALLNALNKNRITVNAMEVTATGTKDANLATTMGVGVACAILIYLSLFIYGAQVMRGVIEEKTSRIIEVIISSVKPFQLMLGKIIGVGLVGLTQFGAWIILSVVSSKIAGHAFSGPGSPIAGAVAVLSTIPFGYILGCFIFYFLTGYLLYSALFAAVGSAVDSETETQQFMFPITLPLLFTYLLSVTVLFQAPDSPLAVWLSMIPFTAPVAMMVRVPFGGVPPWQLAISMSLMVVGFLFTTYVAARIYRVGVLMYGKKASFKELAKWFFYKE</sequence>
<dbReference type="GO" id="GO:0140359">
    <property type="term" value="F:ABC-type transporter activity"/>
    <property type="evidence" value="ECO:0007669"/>
    <property type="project" value="InterPro"/>
</dbReference>
<dbReference type="PANTHER" id="PTHR30294:SF29">
    <property type="entry name" value="MULTIDRUG ABC TRANSPORTER PERMEASE YBHS-RELATED"/>
    <property type="match status" value="1"/>
</dbReference>
<protein>
    <submittedName>
        <fullName evidence="8">ABC transporter permease</fullName>
    </submittedName>
</protein>
<evidence type="ECO:0000256" key="5">
    <source>
        <dbReference type="ARBA" id="ARBA00023136"/>
    </source>
</evidence>
<dbReference type="InterPro" id="IPR051449">
    <property type="entry name" value="ABC-2_transporter_component"/>
</dbReference>
<evidence type="ECO:0000256" key="3">
    <source>
        <dbReference type="ARBA" id="ARBA00022692"/>
    </source>
</evidence>
<dbReference type="AlphaFoldDB" id="A0A4Y8S4N5"/>
<feature type="transmembrane region" description="Helical" evidence="6">
    <location>
        <begin position="369"/>
        <end position="393"/>
    </location>
</feature>
<feature type="transmembrane region" description="Helical" evidence="6">
    <location>
        <begin position="21"/>
        <end position="43"/>
    </location>
</feature>
<keyword evidence="5 6" id="KW-0472">Membrane</keyword>